<gene>
    <name evidence="3" type="ORF">TL16_g09923</name>
</gene>
<dbReference type="Gene3D" id="3.20.20.80">
    <property type="entry name" value="Glycosidases"/>
    <property type="match status" value="1"/>
</dbReference>
<proteinExistence type="inferred from homology"/>
<dbReference type="Proteomes" id="UP001162640">
    <property type="component" value="Unassembled WGS sequence"/>
</dbReference>
<comment type="caution">
    <text evidence="3">The sequence shown here is derived from an EMBL/GenBank/DDBJ whole genome shotgun (WGS) entry which is preliminary data.</text>
</comment>
<dbReference type="EMBL" id="BLQM01000344">
    <property type="protein sequence ID" value="GMH84439.1"/>
    <property type="molecule type" value="Genomic_DNA"/>
</dbReference>
<organism evidence="3 4">
    <name type="scientific">Triparma laevis f. inornata</name>
    <dbReference type="NCBI Taxonomy" id="1714386"/>
    <lineage>
        <taxon>Eukaryota</taxon>
        <taxon>Sar</taxon>
        <taxon>Stramenopiles</taxon>
        <taxon>Ochrophyta</taxon>
        <taxon>Bolidophyceae</taxon>
        <taxon>Parmales</taxon>
        <taxon>Triparmaceae</taxon>
        <taxon>Triparma</taxon>
    </lineage>
</organism>
<accession>A0A9W7EKQ7</accession>
<dbReference type="GO" id="GO:0004566">
    <property type="term" value="F:beta-glucuronidase activity"/>
    <property type="evidence" value="ECO:0007669"/>
    <property type="project" value="TreeGrafter"/>
</dbReference>
<reference evidence="4" key="1">
    <citation type="journal article" date="2023" name="Commun. Biol.">
        <title>Genome analysis of Parmales, the sister group of diatoms, reveals the evolutionary specialization of diatoms from phago-mixotrophs to photoautotrophs.</title>
        <authorList>
            <person name="Ban H."/>
            <person name="Sato S."/>
            <person name="Yoshikawa S."/>
            <person name="Yamada K."/>
            <person name="Nakamura Y."/>
            <person name="Ichinomiya M."/>
            <person name="Sato N."/>
            <person name="Blanc-Mathieu R."/>
            <person name="Endo H."/>
            <person name="Kuwata A."/>
            <person name="Ogata H."/>
        </authorList>
    </citation>
    <scope>NUCLEOTIDE SEQUENCE [LARGE SCALE GENOMIC DNA]</scope>
</reference>
<dbReference type="SUPFAM" id="SSF51445">
    <property type="entry name" value="(Trans)glycosidases"/>
    <property type="match status" value="1"/>
</dbReference>
<dbReference type="GO" id="GO:0016020">
    <property type="term" value="C:membrane"/>
    <property type="evidence" value="ECO:0007669"/>
    <property type="project" value="InterPro"/>
</dbReference>
<dbReference type="Pfam" id="PF03662">
    <property type="entry name" value="Glyco_hydro_79n"/>
    <property type="match status" value="1"/>
</dbReference>
<feature type="signal peptide" evidence="2">
    <location>
        <begin position="1"/>
        <end position="22"/>
    </location>
</feature>
<evidence type="ECO:0000256" key="1">
    <source>
        <dbReference type="ARBA" id="ARBA00009800"/>
    </source>
</evidence>
<dbReference type="InterPro" id="IPR005199">
    <property type="entry name" value="Glyco_hydro_79"/>
</dbReference>
<protein>
    <recommendedName>
        <fullName evidence="5">Glycoside hydrolase family 79 protein</fullName>
    </recommendedName>
</protein>
<name>A0A9W7EKQ7_9STRA</name>
<sequence length="546" mass="58980">MQFLPTCFSLLSLTLLTTTISADHDDIETLPPYPNPLPAPQTLSASLILSAPEFPVTSGGPNYAGFNFDWHCGQADVDKGWECPAEPGWDGYSINIGLDLKNENLIAAAKQLAPAHLRIGGSQQDFVCYDIPAGNCKAKIDEMGNDADVNVAHSMAFVLSTDRWDEIVEFCETTGVQLVFGLNGNSRIPYGDYNAPLDWNANNTEAFVRYIADNGAETVSAFELGNELCDQVDTKVYADDIRYLRKLVDDIWPSSASKPLINGPDCNPTSDDWINSFLGNTSDVLNTLTYHNYVGYGLDPALAQNMMDTSWSFFDEGPNRADMFINGWKNIGNPVGMKIWAGEIAAAWHSGEPGVTDRFISSFWYADALGLLATLNHTAFQRQALAGGNYALLALEGMLPQSDFYVAQLFHNYMGETVLTLDTGDAKNEGLRSYAHCVSDTNTGEATLLLINVSPTNTFRVDNVGGLFGGGSSGGDGLGVFVMEAGDGELDQWEGLDSRLIKLNGELMGEKIAGDLGKPVKVGEEGLSLKPLTITFVVGGAGVEYC</sequence>
<evidence type="ECO:0000256" key="2">
    <source>
        <dbReference type="SAM" id="SignalP"/>
    </source>
</evidence>
<evidence type="ECO:0008006" key="5">
    <source>
        <dbReference type="Google" id="ProtNLM"/>
    </source>
</evidence>
<dbReference type="AlphaFoldDB" id="A0A9W7EKQ7"/>
<evidence type="ECO:0000313" key="4">
    <source>
        <dbReference type="Proteomes" id="UP001162640"/>
    </source>
</evidence>
<evidence type="ECO:0000313" key="3">
    <source>
        <dbReference type="EMBL" id="GMH84439.1"/>
    </source>
</evidence>
<dbReference type="PANTHER" id="PTHR14363">
    <property type="entry name" value="HEPARANASE-RELATED"/>
    <property type="match status" value="1"/>
</dbReference>
<dbReference type="InterPro" id="IPR017853">
    <property type="entry name" value="GH"/>
</dbReference>
<keyword evidence="2" id="KW-0732">Signal</keyword>
<dbReference type="PANTHER" id="PTHR14363:SF17">
    <property type="entry name" value="HEPARANASE-LIKE PROTEIN 3"/>
    <property type="match status" value="1"/>
</dbReference>
<feature type="chain" id="PRO_5040751463" description="Glycoside hydrolase family 79 protein" evidence="2">
    <location>
        <begin position="23"/>
        <end position="546"/>
    </location>
</feature>
<comment type="similarity">
    <text evidence="1">Belongs to the glycosyl hydrolase 79 family.</text>
</comment>